<dbReference type="Proteomes" id="UP001388259">
    <property type="component" value="Unassembled WGS sequence"/>
</dbReference>
<dbReference type="EMBL" id="JAZBJM010000001">
    <property type="protein sequence ID" value="MEM0516882.1"/>
    <property type="molecule type" value="Genomic_DNA"/>
</dbReference>
<evidence type="ECO:0000313" key="2">
    <source>
        <dbReference type="EMBL" id="MEM0573406.1"/>
    </source>
</evidence>
<dbReference type="EMBL" id="JBANCF010000004">
    <property type="protein sequence ID" value="MEM0573406.1"/>
    <property type="molecule type" value="Genomic_DNA"/>
</dbReference>
<comment type="caution">
    <text evidence="1">The sequence shown here is derived from an EMBL/GenBank/DDBJ whole genome shotgun (WGS) entry which is preliminary data.</text>
</comment>
<dbReference type="Proteomes" id="UP001390963">
    <property type="component" value="Unassembled WGS sequence"/>
</dbReference>
<name>A0AB35YTT7_9FLAO</name>
<evidence type="ECO:0000313" key="3">
    <source>
        <dbReference type="Proteomes" id="UP001388259"/>
    </source>
</evidence>
<dbReference type="AlphaFoldDB" id="A0AB35YTT7"/>
<dbReference type="RefSeq" id="WP_342686419.1">
    <property type="nucleotide sequence ID" value="NZ_JAZBJM010000001.1"/>
</dbReference>
<sequence length="301" mass="34155">MKIYEMKSVFILLLVLLFSFPAIGQDYKPILDHRNEWHFTTCNFGCYTDKYYTDGDTLVNGMMYKILDGYHFISRTFLLREDLAEKKLYFLKIRPSGGVEEYLLYDFTLQVGDSINMLNPITPFPQDGGYFKLDSIVPRPLVDGQNYDHFYFSPTPSNTISSENAIWVEGAGSLSLINAPGGFPDLNEVGALSCYFKNRDVFYANLDSIDDCTPVFMDIKKNNLEEVVLTTPNNSKSCMLHNATNITQIVIYDINGKKLKTIDHNFKKNILVDMASYSPGSYFILAQGIGGSAKTFRILNK</sequence>
<evidence type="ECO:0000313" key="4">
    <source>
        <dbReference type="Proteomes" id="UP001390963"/>
    </source>
</evidence>
<evidence type="ECO:0000313" key="1">
    <source>
        <dbReference type="EMBL" id="MEM0516882.1"/>
    </source>
</evidence>
<accession>A0AB35YTT7</accession>
<keyword evidence="4" id="KW-1185">Reference proteome</keyword>
<reference evidence="1 4" key="1">
    <citation type="submission" date="2024-01" db="EMBL/GenBank/DDBJ databases">
        <title>Aequorivita flavus sp. nov., isolated from deep-sea sediment.</title>
        <authorList>
            <person name="Chen X."/>
        </authorList>
    </citation>
    <scope>NUCLEOTIDE SEQUENCE</scope>
    <source>
        <strain evidence="1">MCCC 1A16923</strain>
        <strain evidence="2 4">MCCC 1A16935</strain>
    </source>
</reference>
<proteinExistence type="predicted"/>
<gene>
    <name evidence="2" type="ORF">VZD24_07770</name>
    <name evidence="1" type="ORF">VZD85_00850</name>
</gene>
<organism evidence="1 3">
    <name type="scientific">Aequorivita flava</name>
    <dbReference type="NCBI Taxonomy" id="3114371"/>
    <lineage>
        <taxon>Bacteria</taxon>
        <taxon>Pseudomonadati</taxon>
        <taxon>Bacteroidota</taxon>
        <taxon>Flavobacteriia</taxon>
        <taxon>Flavobacteriales</taxon>
        <taxon>Flavobacteriaceae</taxon>
        <taxon>Aequorivita</taxon>
    </lineage>
</organism>
<protein>
    <submittedName>
        <fullName evidence="1">T9SS type A sorting domain-containing protein</fullName>
    </submittedName>
</protein>